<feature type="transmembrane region" description="Helical" evidence="2">
    <location>
        <begin position="965"/>
        <end position="984"/>
    </location>
</feature>
<dbReference type="PANTHER" id="PTHR34150">
    <property type="entry name" value="PROTEIN CBG08832-RELATED"/>
    <property type="match status" value="1"/>
</dbReference>
<sequence length="1222" mass="129172">MDRLLIIATAISVHAVLAANKGFDGRVCMTVELLKSSENATRYYECAPLSPEEVTGYQLNDKYLGVWNSRDCPAQHEFDEVKQRCEKKTTMRRQMATCQQNPTSTGCASPCDATNSNPTVGGGCSWLTANLQPDPQSNAYFLQCSPNTAGQSCGEWVRVPCSTGTVYDNSNSVCVPLTINQPSACGNEARPVCSCASATSSPCPGTSSCRQNTCCQSIDNSLAALQPQNYPVPVPMCPGSNVPPLGECNEPCPQYSACTPGIGCCPVPVLNNNNNRPANIQVKLCPGSFSPPVGTCGACPQGSACNPTLNACCPSARQPSTDVMYQVLILCPSGDQPSSQCGNGYACPTGSSCYQGSCCPMQCPNSQTAVGFCSNGGCGSGTCNSVSGTCCQESISLPVCANGQQSNRRCSSDLECGSNMECSNGGCCPRPFCPSGVQAGSRCSGNGQCQGGQACMEGLCCPLPRCPGGIIALATCTRAFDCGRPGVECVNGGCCPLPQCSAGVFAVSRCGSGKSCGSGFSCNKGGCCPLPQCPTGGVALSSCTGGCATGFECSNGGCCPLPICPNGVPATQRCNGMSCGPGRQCENGVCCSIPMCSSGSAAVSMCGGGNMCPMGYVCEGRGCCQEPLPLCPNGGRAASRCNRGSDCPPGYGCSAMGGCCLLSMEPACPQSMNAVCQCSANQACPNGASCNMGTCCASTSVMKFAQVPGTSCSANTQCNGFMSQGSQCVQNVCVCINGAQSNGATCQQMQPTVITLARNGCDNYGSPCRFLLSSARRKPIFAPLTSINETSKPLFFNVAAPRKCIRSVDSDGDSTCLPNEKCIDGKCKAKLWPGEYGCEVDLECSSRCPSTYCEERKSDKEAAQCQCKDGLLLYGRCFAECPRGFHESGAYCVHDSEEEFWKDSDAQDNLKALLNAESGPVARRAYAMMECCLRSADKQISAFVAALLSFIAQVLSALIIQDTSYFFGIITFSLCCHALLFHGIKKRKMSFMVPYLVCQIVCAAYVLGETFNYSRGLSNESSVAGCFYPDVKNLERNKDKGDSDCSSYYWTDLDTFEDYQSDNIQSPFNITCNECRDEFRHYAILVIVSQAAVLVSFILTWNVVLRFVLHLRSEKMRERTHPAPRVSYFNTGMTSADVIPEHPPRPQNAPPIYTEKALALDPTNLSEDGRHQRTDSLPAYEAATTPATAPNDTPIMHADTPTTPEHPTNNQPTRPVTIDDLL</sequence>
<dbReference type="PANTHER" id="PTHR34150:SF4">
    <property type="entry name" value="CHITIN BINDING DOMAIN (CHTBD2) CONTAINING"/>
    <property type="match status" value="1"/>
</dbReference>
<keyword evidence="2" id="KW-0812">Transmembrane</keyword>
<dbReference type="InterPro" id="IPR002557">
    <property type="entry name" value="Chitin-bd_dom"/>
</dbReference>
<evidence type="ECO:0000313" key="5">
    <source>
        <dbReference type="EMBL" id="CAJ0583255.1"/>
    </source>
</evidence>
<feature type="transmembrane region" description="Helical" evidence="2">
    <location>
        <begin position="991"/>
        <end position="1008"/>
    </location>
</feature>
<dbReference type="EMBL" id="CATQJA010002665">
    <property type="protein sequence ID" value="CAJ0583255.1"/>
    <property type="molecule type" value="Genomic_DNA"/>
</dbReference>
<evidence type="ECO:0000259" key="4">
    <source>
        <dbReference type="SMART" id="SM00494"/>
    </source>
</evidence>
<dbReference type="GO" id="GO:0008061">
    <property type="term" value="F:chitin binding"/>
    <property type="evidence" value="ECO:0007669"/>
    <property type="project" value="InterPro"/>
</dbReference>
<accession>A0AA36DBD3</accession>
<feature type="domain" description="Chitin-binding type-2" evidence="4">
    <location>
        <begin position="122"/>
        <end position="187"/>
    </location>
</feature>
<keyword evidence="3" id="KW-0732">Signal</keyword>
<protein>
    <recommendedName>
        <fullName evidence="4">Chitin-binding type-2 domain-containing protein</fullName>
    </recommendedName>
</protein>
<feature type="domain" description="Chitin-binding type-2" evidence="4">
    <location>
        <begin position="26"/>
        <end position="100"/>
    </location>
</feature>
<organism evidence="5 6">
    <name type="scientific">Mesorhabditis spiculigera</name>
    <dbReference type="NCBI Taxonomy" id="96644"/>
    <lineage>
        <taxon>Eukaryota</taxon>
        <taxon>Metazoa</taxon>
        <taxon>Ecdysozoa</taxon>
        <taxon>Nematoda</taxon>
        <taxon>Chromadorea</taxon>
        <taxon>Rhabditida</taxon>
        <taxon>Rhabditina</taxon>
        <taxon>Rhabditomorpha</taxon>
        <taxon>Rhabditoidea</taxon>
        <taxon>Rhabditidae</taxon>
        <taxon>Mesorhabditinae</taxon>
        <taxon>Mesorhabditis</taxon>
    </lineage>
</organism>
<proteinExistence type="predicted"/>
<evidence type="ECO:0000256" key="3">
    <source>
        <dbReference type="SAM" id="SignalP"/>
    </source>
</evidence>
<feature type="region of interest" description="Disordered" evidence="1">
    <location>
        <begin position="1176"/>
        <end position="1222"/>
    </location>
</feature>
<evidence type="ECO:0000256" key="2">
    <source>
        <dbReference type="SAM" id="Phobius"/>
    </source>
</evidence>
<feature type="transmembrane region" description="Helical" evidence="2">
    <location>
        <begin position="1082"/>
        <end position="1109"/>
    </location>
</feature>
<dbReference type="Proteomes" id="UP001177023">
    <property type="component" value="Unassembled WGS sequence"/>
</dbReference>
<evidence type="ECO:0000313" key="6">
    <source>
        <dbReference type="Proteomes" id="UP001177023"/>
    </source>
</evidence>
<feature type="compositionally biased region" description="Polar residues" evidence="1">
    <location>
        <begin position="1200"/>
        <end position="1214"/>
    </location>
</feature>
<feature type="compositionally biased region" description="Low complexity" evidence="1">
    <location>
        <begin position="1178"/>
        <end position="1194"/>
    </location>
</feature>
<reference evidence="5" key="1">
    <citation type="submission" date="2023-06" db="EMBL/GenBank/DDBJ databases">
        <authorList>
            <person name="Delattre M."/>
        </authorList>
    </citation>
    <scope>NUCLEOTIDE SEQUENCE</scope>
    <source>
        <strain evidence="5">AF72</strain>
    </source>
</reference>
<dbReference type="InterPro" id="IPR006150">
    <property type="entry name" value="Cys_repeat_1"/>
</dbReference>
<evidence type="ECO:0000256" key="1">
    <source>
        <dbReference type="SAM" id="MobiDB-lite"/>
    </source>
</evidence>
<feature type="non-terminal residue" evidence="5">
    <location>
        <position position="1"/>
    </location>
</feature>
<dbReference type="SMART" id="SM00494">
    <property type="entry name" value="ChtBD2"/>
    <property type="match status" value="2"/>
</dbReference>
<dbReference type="GO" id="GO:0005576">
    <property type="term" value="C:extracellular region"/>
    <property type="evidence" value="ECO:0007669"/>
    <property type="project" value="InterPro"/>
</dbReference>
<dbReference type="AlphaFoldDB" id="A0AA36DBD3"/>
<dbReference type="SMART" id="SM00289">
    <property type="entry name" value="WR1"/>
    <property type="match status" value="14"/>
</dbReference>
<feature type="chain" id="PRO_5041432647" description="Chitin-binding type-2 domain-containing protein" evidence="3">
    <location>
        <begin position="19"/>
        <end position="1222"/>
    </location>
</feature>
<name>A0AA36DBD3_9BILA</name>
<comment type="caution">
    <text evidence="5">The sequence shown here is derived from an EMBL/GenBank/DDBJ whole genome shotgun (WGS) entry which is preliminary data.</text>
</comment>
<keyword evidence="2" id="KW-1133">Transmembrane helix</keyword>
<feature type="signal peptide" evidence="3">
    <location>
        <begin position="1"/>
        <end position="18"/>
    </location>
</feature>
<keyword evidence="6" id="KW-1185">Reference proteome</keyword>
<gene>
    <name evidence="5" type="ORF">MSPICULIGERA_LOCUS21346</name>
</gene>
<keyword evidence="2" id="KW-0472">Membrane</keyword>